<feature type="region of interest" description="Disordered" evidence="1">
    <location>
        <begin position="48"/>
        <end position="87"/>
    </location>
</feature>
<dbReference type="Proteomes" id="UP001500393">
    <property type="component" value="Unassembled WGS sequence"/>
</dbReference>
<name>A0ABP4PNA2_9ACTN</name>
<feature type="compositionally biased region" description="Polar residues" evidence="1">
    <location>
        <begin position="67"/>
        <end position="79"/>
    </location>
</feature>
<sequence length="87" mass="9295">MTYPPCLAGARRLISQPFVEDMDSPAGPVSAIDIQAGETLRGLGHQFQAHHGEHDSAGQVQRHVQRGSETFSASQQSASEVPDGAQR</sequence>
<organism evidence="2 3">
    <name type="scientific">Kribbella sancticallisti</name>
    <dbReference type="NCBI Taxonomy" id="460087"/>
    <lineage>
        <taxon>Bacteria</taxon>
        <taxon>Bacillati</taxon>
        <taxon>Actinomycetota</taxon>
        <taxon>Actinomycetes</taxon>
        <taxon>Propionibacteriales</taxon>
        <taxon>Kribbellaceae</taxon>
        <taxon>Kribbella</taxon>
    </lineage>
</organism>
<keyword evidence="3" id="KW-1185">Reference proteome</keyword>
<evidence type="ECO:0000313" key="3">
    <source>
        <dbReference type="Proteomes" id="UP001500393"/>
    </source>
</evidence>
<comment type="caution">
    <text evidence="2">The sequence shown here is derived from an EMBL/GenBank/DDBJ whole genome shotgun (WGS) entry which is preliminary data.</text>
</comment>
<reference evidence="3" key="1">
    <citation type="journal article" date="2019" name="Int. J. Syst. Evol. Microbiol.">
        <title>The Global Catalogue of Microorganisms (GCM) 10K type strain sequencing project: providing services to taxonomists for standard genome sequencing and annotation.</title>
        <authorList>
            <consortium name="The Broad Institute Genomics Platform"/>
            <consortium name="The Broad Institute Genome Sequencing Center for Infectious Disease"/>
            <person name="Wu L."/>
            <person name="Ma J."/>
        </authorList>
    </citation>
    <scope>NUCLEOTIDE SEQUENCE [LARGE SCALE GENOMIC DNA]</scope>
    <source>
        <strain evidence="3">JCM 14969</strain>
    </source>
</reference>
<proteinExistence type="predicted"/>
<protein>
    <submittedName>
        <fullName evidence="2">Uncharacterized protein</fullName>
    </submittedName>
</protein>
<gene>
    <name evidence="2" type="ORF">GCM10009789_37850</name>
</gene>
<accession>A0ABP4PNA2</accession>
<evidence type="ECO:0000256" key="1">
    <source>
        <dbReference type="SAM" id="MobiDB-lite"/>
    </source>
</evidence>
<dbReference type="RefSeq" id="WP_344215594.1">
    <property type="nucleotide sequence ID" value="NZ_BAAAOS010000020.1"/>
</dbReference>
<evidence type="ECO:0000313" key="2">
    <source>
        <dbReference type="EMBL" id="GAA1580444.1"/>
    </source>
</evidence>
<dbReference type="EMBL" id="BAAAOS010000020">
    <property type="protein sequence ID" value="GAA1580444.1"/>
    <property type="molecule type" value="Genomic_DNA"/>
</dbReference>